<feature type="compositionally biased region" description="Basic and acidic residues" evidence="1">
    <location>
        <begin position="60"/>
        <end position="75"/>
    </location>
</feature>
<organism evidence="2">
    <name type="scientific">Oryza sativa subsp. japonica</name>
    <name type="common">Rice</name>
    <dbReference type="NCBI Taxonomy" id="39947"/>
    <lineage>
        <taxon>Eukaryota</taxon>
        <taxon>Viridiplantae</taxon>
        <taxon>Streptophyta</taxon>
        <taxon>Embryophyta</taxon>
        <taxon>Tracheophyta</taxon>
        <taxon>Spermatophyta</taxon>
        <taxon>Magnoliopsida</taxon>
        <taxon>Liliopsida</taxon>
        <taxon>Poales</taxon>
        <taxon>Poaceae</taxon>
        <taxon>BOP clade</taxon>
        <taxon>Oryzoideae</taxon>
        <taxon>Oryzeae</taxon>
        <taxon>Oryzinae</taxon>
        <taxon>Oryza</taxon>
        <taxon>Oryza sativa</taxon>
    </lineage>
</organism>
<dbReference type="AlphaFoldDB" id="Q656R4"/>
<sequence length="75" mass="8067">MQVLAVVADRYAAICACLGLGWNVWLTQPICSPTVLLTATSSPQMSTAASGDSEATYNHPMEEDLKWRPNSKDPG</sequence>
<dbReference type="Proteomes" id="UP000817658">
    <property type="component" value="Chromosome 1"/>
</dbReference>
<proteinExistence type="predicted"/>
<evidence type="ECO:0000256" key="1">
    <source>
        <dbReference type="SAM" id="MobiDB-lite"/>
    </source>
</evidence>
<reference evidence="2" key="1">
    <citation type="journal article" date="2002" name="Nature">
        <title>The genome sequence and structure of rice chromosome 1.</title>
        <authorList>
            <person name="Sasaki T."/>
            <person name="Matsumoto T."/>
            <person name="Yamamoto K."/>
            <person name="Sakata K."/>
            <person name="Baba T."/>
            <person name="Katayose Y."/>
            <person name="Wu J."/>
            <person name="Niimura Y."/>
            <person name="Cheng Z."/>
            <person name="Nagamura Y."/>
            <person name="Antonio B.A."/>
            <person name="Kanamori H."/>
            <person name="Hosokawa S."/>
            <person name="Masukawa M."/>
            <person name="Arikawa K."/>
            <person name="Chiden Y."/>
            <person name="Hayashi M."/>
            <person name="Okamoto M."/>
            <person name="Ando T."/>
            <person name="Aoki H."/>
            <person name="Arita K."/>
            <person name="Hamada M."/>
            <person name="Harada C."/>
            <person name="Hijishita S."/>
            <person name="Honda M."/>
            <person name="Ichikawa Y."/>
            <person name="Idonuma A."/>
            <person name="Iijima M."/>
            <person name="Ikeda M."/>
            <person name="Ikeno M."/>
            <person name="Itoh S."/>
            <person name="Itoh T."/>
            <person name="Itoh Y."/>
            <person name="Itoh Y."/>
            <person name="Iwabuchi A."/>
            <person name="Kamiya K."/>
            <person name="Karasawa W."/>
            <person name="Katagiri S."/>
            <person name="Kikuta A."/>
            <person name="Kobayashi N."/>
            <person name="Kono I."/>
            <person name="Machita K."/>
            <person name="Maehara T."/>
            <person name="Mizuno H."/>
            <person name="Mizubayashi T."/>
            <person name="Mukai Y."/>
            <person name="Nagasaki H."/>
            <person name="Nakashima M."/>
            <person name="Nakama Y."/>
            <person name="Nakamichi Y."/>
            <person name="Nakamura M."/>
            <person name="Namiki N."/>
            <person name="Negishi M."/>
            <person name="Ohta I."/>
            <person name="Ono N."/>
            <person name="Saji S."/>
            <person name="Sakai K."/>
            <person name="Shibata M."/>
            <person name="Shimokawa T."/>
            <person name="Shomura A."/>
            <person name="Song J."/>
            <person name="Takazaki Y."/>
            <person name="Terasawa K."/>
            <person name="Tsuji K."/>
            <person name="Waki K."/>
            <person name="Yamagata H."/>
            <person name="Yamane H."/>
            <person name="Yoshiki S."/>
            <person name="Yoshihara R."/>
            <person name="Yukawa K."/>
            <person name="Zhong H."/>
            <person name="Iwama H."/>
            <person name="Endo T."/>
            <person name="Ito H."/>
            <person name="Hahn J.H."/>
            <person name="Kim H.I."/>
            <person name="Eun M.Y."/>
            <person name="Yano M."/>
            <person name="Jiang J."/>
            <person name="Gojobori T."/>
        </authorList>
    </citation>
    <scope>NUCLEOTIDE SEQUENCE [LARGE SCALE GENOMIC DNA]</scope>
</reference>
<name>Q656R4_ORYSJ</name>
<evidence type="ECO:0000313" key="2">
    <source>
        <dbReference type="EMBL" id="BAD45204.1"/>
    </source>
</evidence>
<accession>Q656R4</accession>
<feature type="compositionally biased region" description="Polar residues" evidence="1">
    <location>
        <begin position="42"/>
        <end position="56"/>
    </location>
</feature>
<dbReference type="EMBL" id="AP003414">
    <property type="protein sequence ID" value="BAD45204.1"/>
    <property type="molecule type" value="Genomic_DNA"/>
</dbReference>
<protein>
    <submittedName>
        <fullName evidence="2">Uncharacterized protein</fullName>
    </submittedName>
</protein>
<feature type="region of interest" description="Disordered" evidence="1">
    <location>
        <begin position="42"/>
        <end position="75"/>
    </location>
</feature>
<gene>
    <name evidence="2" type="primary">B1153F04.24</name>
</gene>